<sequence>MNHPKLDYLRQFVKPNDPKEEYKILAPIGSGTYGDVFKAVHRERRTLVAVKVMKIDLKDDIRSICQEIHTLRECRHPNIVQFYGSYLRNNKLWICMEYCGGQSMQDIYLYTRRPLEEDCIAFVSRETLQGLNFMHNRGRIHRDIKGANILLTDDGHVKVADFGVAAQLSTSIAKRTTLIGTPYWMAPEVASIESRGSGYDGKCDIWGVGITAIEYAELQPPMFDLDPRKALQILGSRNYKPPSLQDRHKWSPLFHSFIKCCLIKAERRRPDAATMLTHNFITNPHLSTLLTQRLLCYRRQLESSAKNTYSHGDTGVSLSNKKNPPSGGNFISPDNHEPPVSYPAMPASVRQDEFFKSLRVNDLPVSHRIDANGPVHFVSSQQLIIERKPEQFPSVQIQSSLSCSDLADLSYNNDLLSEVMDAFEKRRSGVDFRTSQSIDGFDVSRMDNEIKLNNESQNDTSIILPNIPLAPRSRSKRRAPPPPPLQSSSTALNIITTTNTNTATTNNNIMCSSLDQTINLSSLDIGTNISKTDKLFINGISAPSHENHVEETSNDITLNYNIKIIREDSMGSNENDDDDDNGDETAKYSSSVSINHNGQLSSSINDNDKTLTPAPPRPPPPKLNNNHTGVTSLPTPLRNSKQNDDSSKHISRQHQLEMGIGLPPTPKVHMGACFMQIFEGCPLKVNSTATWVNPETLSQIILFGTNDGIYYLDLVNLADGTLELLVPRRCLWLFVFKDTMMSISGQHPQLFSHNLISLMKSRTSQTRFLHKRFQPTVKVPDTRGCYIATVVRNQFKGMKYLCGAIDKSILVMEWYNPRNTFIEVKRVEVPCMPNPLLNFDLIINPNQTLPTVCLGVSSTPDPLVYKLHLVNLNENSNSSWYTNSCRFEDQLQVIKVVQLDTRSLLICFPTHATMVNMNGRVLVSRDGRIAKFPFDTTVDSIVRLHDSVLAFHTHGLRGIDFFGRVTQDIDDDKHVYRLLGSDRNIVVESRPSDDPMSNSNLLILVGHEDSS</sequence>
<dbReference type="GO" id="GO:0106310">
    <property type="term" value="F:protein serine kinase activity"/>
    <property type="evidence" value="ECO:0007669"/>
    <property type="project" value="RHEA"/>
</dbReference>
<dbReference type="WBParaSite" id="Smp_005190.2">
    <property type="protein sequence ID" value="Smp_005190.2"/>
    <property type="gene ID" value="Smp_005190"/>
</dbReference>
<feature type="compositionally biased region" description="Polar residues" evidence="13">
    <location>
        <begin position="454"/>
        <end position="463"/>
    </location>
</feature>
<evidence type="ECO:0000256" key="11">
    <source>
        <dbReference type="PIRSR" id="PIRSR038172-2"/>
    </source>
</evidence>
<dbReference type="InterPro" id="IPR000719">
    <property type="entry name" value="Prot_kinase_dom"/>
</dbReference>
<dbReference type="PIRSF" id="PIRSF038172">
    <property type="entry name" value="MAPKKKK"/>
    <property type="match status" value="1"/>
</dbReference>
<dbReference type="InterPro" id="IPR011009">
    <property type="entry name" value="Kinase-like_dom_sf"/>
</dbReference>
<feature type="domain" description="CNH" evidence="15">
    <location>
        <begin position="682"/>
        <end position="984"/>
    </location>
</feature>
<dbReference type="CDD" id="cd06613">
    <property type="entry name" value="STKc_MAP4K3_like"/>
    <property type="match status" value="1"/>
</dbReference>
<dbReference type="InParanoid" id="A0A3Q0KBT9"/>
<evidence type="ECO:0000256" key="3">
    <source>
        <dbReference type="ARBA" id="ARBA00022527"/>
    </source>
</evidence>
<comment type="function">
    <text evidence="9">Serine/threonine kinase that plays a role in the response to environmental stress. Appears to act upstream of the JUN N-terminal pathway.</text>
</comment>
<dbReference type="Gene3D" id="1.10.510.10">
    <property type="entry name" value="Transferase(Phosphotransferase) domain 1"/>
    <property type="match status" value="1"/>
</dbReference>
<dbReference type="Pfam" id="PF00069">
    <property type="entry name" value="Pkinase"/>
    <property type="match status" value="1"/>
</dbReference>
<dbReference type="InterPro" id="IPR021160">
    <property type="entry name" value="MAPKKKK"/>
</dbReference>
<keyword evidence="4" id="KW-0597">Phosphoprotein</keyword>
<evidence type="ECO:0000313" key="16">
    <source>
        <dbReference type="Proteomes" id="UP000008854"/>
    </source>
</evidence>
<keyword evidence="3 9" id="KW-0723">Serine/threonine-protein kinase</keyword>
<evidence type="ECO:0000259" key="14">
    <source>
        <dbReference type="PROSITE" id="PS50011"/>
    </source>
</evidence>
<reference evidence="16" key="1">
    <citation type="journal article" date="2012" name="PLoS Negl. Trop. Dis.">
        <title>A systematically improved high quality genome and transcriptome of the human blood fluke Schistosoma mansoni.</title>
        <authorList>
            <person name="Protasio A.V."/>
            <person name="Tsai I.J."/>
            <person name="Babbage A."/>
            <person name="Nichol S."/>
            <person name="Hunt M."/>
            <person name="Aslett M.A."/>
            <person name="De Silva N."/>
            <person name="Velarde G.S."/>
            <person name="Anderson T.J."/>
            <person name="Clark R.C."/>
            <person name="Davidson C."/>
            <person name="Dillon G.P."/>
            <person name="Holroyd N.E."/>
            <person name="LoVerde P.T."/>
            <person name="Lloyd C."/>
            <person name="McQuillan J."/>
            <person name="Oliveira G."/>
            <person name="Otto T.D."/>
            <person name="Parker-Manuel S.J."/>
            <person name="Quail M.A."/>
            <person name="Wilson R.A."/>
            <person name="Zerlotini A."/>
            <person name="Dunne D.W."/>
            <person name="Berriman M."/>
        </authorList>
    </citation>
    <scope>NUCLEOTIDE SEQUENCE [LARGE SCALE GENOMIC DNA]</scope>
    <source>
        <strain evidence="16">Puerto Rican</strain>
    </source>
</reference>
<dbReference type="EC" id="2.7.11.1" evidence="9"/>
<evidence type="ECO:0000256" key="1">
    <source>
        <dbReference type="ARBA" id="ARBA00001946"/>
    </source>
</evidence>
<dbReference type="SMART" id="SM00036">
    <property type="entry name" value="CNH"/>
    <property type="match status" value="1"/>
</dbReference>
<comment type="catalytic activity">
    <reaction evidence="9">
        <text>L-threonyl-[protein] + ATP = O-phospho-L-threonyl-[protein] + ADP + H(+)</text>
        <dbReference type="Rhea" id="RHEA:46608"/>
        <dbReference type="Rhea" id="RHEA-COMP:11060"/>
        <dbReference type="Rhea" id="RHEA-COMP:11605"/>
        <dbReference type="ChEBI" id="CHEBI:15378"/>
        <dbReference type="ChEBI" id="CHEBI:30013"/>
        <dbReference type="ChEBI" id="CHEBI:30616"/>
        <dbReference type="ChEBI" id="CHEBI:61977"/>
        <dbReference type="ChEBI" id="CHEBI:456216"/>
        <dbReference type="EC" id="2.7.11.1"/>
    </reaction>
</comment>
<comment type="catalytic activity">
    <reaction evidence="9">
        <text>L-seryl-[protein] + ATP = O-phospho-L-seryl-[protein] + ADP + H(+)</text>
        <dbReference type="Rhea" id="RHEA:17989"/>
        <dbReference type="Rhea" id="RHEA-COMP:9863"/>
        <dbReference type="Rhea" id="RHEA-COMP:11604"/>
        <dbReference type="ChEBI" id="CHEBI:15378"/>
        <dbReference type="ChEBI" id="CHEBI:29999"/>
        <dbReference type="ChEBI" id="CHEBI:30616"/>
        <dbReference type="ChEBI" id="CHEBI:83421"/>
        <dbReference type="ChEBI" id="CHEBI:456216"/>
        <dbReference type="EC" id="2.7.11.1"/>
    </reaction>
</comment>
<evidence type="ECO:0000256" key="12">
    <source>
        <dbReference type="PROSITE-ProRule" id="PRU10141"/>
    </source>
</evidence>
<dbReference type="FunFam" id="3.30.200.20:FF:000040">
    <property type="entry name" value="Dual specificity mitogen-activated protein kinase kinase"/>
    <property type="match status" value="1"/>
</dbReference>
<comment type="similarity">
    <text evidence="2 9">Belongs to the protein kinase superfamily. STE Ser/Thr protein kinase family. STE20 subfamily.</text>
</comment>
<evidence type="ECO:0000256" key="10">
    <source>
        <dbReference type="PIRSR" id="PIRSR038172-1"/>
    </source>
</evidence>
<dbReference type="InterPro" id="IPR001180">
    <property type="entry name" value="CNH_dom"/>
</dbReference>
<comment type="cofactor">
    <cofactor evidence="1 9">
        <name>Mg(2+)</name>
        <dbReference type="ChEBI" id="CHEBI:18420"/>
    </cofactor>
</comment>
<dbReference type="PANTHER" id="PTHR48012:SF18">
    <property type="entry name" value="HAPPYHOUR, ISOFORM A"/>
    <property type="match status" value="1"/>
</dbReference>
<evidence type="ECO:0000256" key="4">
    <source>
        <dbReference type="ARBA" id="ARBA00022553"/>
    </source>
</evidence>
<dbReference type="PROSITE" id="PS00107">
    <property type="entry name" value="PROTEIN_KINASE_ATP"/>
    <property type="match status" value="1"/>
</dbReference>
<feature type="compositionally biased region" description="Acidic residues" evidence="13">
    <location>
        <begin position="574"/>
        <end position="583"/>
    </location>
</feature>
<dbReference type="PROSITE" id="PS50011">
    <property type="entry name" value="PROTEIN_KINASE_DOM"/>
    <property type="match status" value="1"/>
</dbReference>
<evidence type="ECO:0000256" key="8">
    <source>
        <dbReference type="ARBA" id="ARBA00022840"/>
    </source>
</evidence>
<dbReference type="Pfam" id="PF00780">
    <property type="entry name" value="CNH"/>
    <property type="match status" value="1"/>
</dbReference>
<dbReference type="PROSITE" id="PS50219">
    <property type="entry name" value="CNH"/>
    <property type="match status" value="1"/>
</dbReference>
<feature type="region of interest" description="Disordered" evidence="13">
    <location>
        <begin position="454"/>
        <end position="492"/>
    </location>
</feature>
<dbReference type="InterPro" id="IPR050629">
    <property type="entry name" value="STE20/SPS1-PAK"/>
</dbReference>
<dbReference type="GO" id="GO:0005737">
    <property type="term" value="C:cytoplasm"/>
    <property type="evidence" value="ECO:0007669"/>
    <property type="project" value="TreeGrafter"/>
</dbReference>
<name>A0A3Q0KBT9_SCHMA</name>
<evidence type="ECO:0000256" key="7">
    <source>
        <dbReference type="ARBA" id="ARBA00022777"/>
    </source>
</evidence>
<feature type="region of interest" description="Disordered" evidence="13">
    <location>
        <begin position="569"/>
        <end position="654"/>
    </location>
</feature>
<feature type="domain" description="Protein kinase" evidence="14">
    <location>
        <begin position="22"/>
        <end position="281"/>
    </location>
</feature>
<evidence type="ECO:0000256" key="6">
    <source>
        <dbReference type="ARBA" id="ARBA00022741"/>
    </source>
</evidence>
<dbReference type="GO" id="GO:0008349">
    <property type="term" value="F:MAP kinase kinase kinase kinase activity"/>
    <property type="evidence" value="ECO:0007669"/>
    <property type="project" value="InterPro"/>
</dbReference>
<dbReference type="Proteomes" id="UP000008854">
    <property type="component" value="Unassembled WGS sequence"/>
</dbReference>
<evidence type="ECO:0000256" key="2">
    <source>
        <dbReference type="ARBA" id="ARBA00008874"/>
    </source>
</evidence>
<feature type="binding site" evidence="11 12">
    <location>
        <position position="51"/>
    </location>
    <ligand>
        <name>ATP</name>
        <dbReference type="ChEBI" id="CHEBI:30616"/>
    </ligand>
</feature>
<dbReference type="SUPFAM" id="SSF56112">
    <property type="entry name" value="Protein kinase-like (PK-like)"/>
    <property type="match status" value="1"/>
</dbReference>
<evidence type="ECO:0000259" key="15">
    <source>
        <dbReference type="PROSITE" id="PS50219"/>
    </source>
</evidence>
<evidence type="ECO:0000256" key="9">
    <source>
        <dbReference type="PIRNR" id="PIRNR038172"/>
    </source>
</evidence>
<feature type="compositionally biased region" description="Polar residues" evidence="13">
    <location>
        <begin position="307"/>
        <end position="323"/>
    </location>
</feature>
<feature type="compositionally biased region" description="Pro residues" evidence="13">
    <location>
        <begin position="613"/>
        <end position="622"/>
    </location>
</feature>
<keyword evidence="8 9" id="KW-0067">ATP-binding</keyword>
<keyword evidence="5 9" id="KW-0808">Transferase</keyword>
<keyword evidence="16" id="KW-1185">Reference proteome</keyword>
<keyword evidence="6 9" id="KW-0547">Nucleotide-binding</keyword>
<accession>A0A3Q0KBT9</accession>
<dbReference type="AlphaFoldDB" id="A0A3Q0KBT9"/>
<dbReference type="GO" id="GO:0005524">
    <property type="term" value="F:ATP binding"/>
    <property type="evidence" value="ECO:0007669"/>
    <property type="project" value="UniProtKB-UniRule"/>
</dbReference>
<dbReference type="PANTHER" id="PTHR48012">
    <property type="entry name" value="STERILE20-LIKE KINASE, ISOFORM B-RELATED"/>
    <property type="match status" value="1"/>
</dbReference>
<reference evidence="17" key="2">
    <citation type="submission" date="2018-12" db="UniProtKB">
        <authorList>
            <consortium name="WormBaseParasite"/>
        </authorList>
    </citation>
    <scope>IDENTIFICATION</scope>
    <source>
        <strain evidence="17">Puerto Rican</strain>
    </source>
</reference>
<feature type="compositionally biased region" description="Polar residues" evidence="13">
    <location>
        <begin position="623"/>
        <end position="640"/>
    </location>
</feature>
<protein>
    <recommendedName>
        <fullName evidence="9">Mitogen-activated protein kinase kinase kinase kinase</fullName>
        <ecNumber evidence="9">2.7.11.1</ecNumber>
    </recommendedName>
</protein>
<dbReference type="InterPro" id="IPR017441">
    <property type="entry name" value="Protein_kinase_ATP_BS"/>
</dbReference>
<feature type="active site" description="Proton acceptor" evidence="10">
    <location>
        <position position="143"/>
    </location>
</feature>
<keyword evidence="7 9" id="KW-0418">Kinase</keyword>
<organism evidence="16 17">
    <name type="scientific">Schistosoma mansoni</name>
    <name type="common">Blood fluke</name>
    <dbReference type="NCBI Taxonomy" id="6183"/>
    <lineage>
        <taxon>Eukaryota</taxon>
        <taxon>Metazoa</taxon>
        <taxon>Spiralia</taxon>
        <taxon>Lophotrochozoa</taxon>
        <taxon>Platyhelminthes</taxon>
        <taxon>Trematoda</taxon>
        <taxon>Digenea</taxon>
        <taxon>Strigeidida</taxon>
        <taxon>Schistosomatoidea</taxon>
        <taxon>Schistosomatidae</taxon>
        <taxon>Schistosoma</taxon>
    </lineage>
</organism>
<feature type="region of interest" description="Disordered" evidence="13">
    <location>
        <begin position="307"/>
        <end position="328"/>
    </location>
</feature>
<dbReference type="SMART" id="SM00220">
    <property type="entry name" value="S_TKc"/>
    <property type="match status" value="1"/>
</dbReference>
<proteinExistence type="inferred from homology"/>
<evidence type="ECO:0000256" key="13">
    <source>
        <dbReference type="SAM" id="MobiDB-lite"/>
    </source>
</evidence>
<evidence type="ECO:0000256" key="5">
    <source>
        <dbReference type="ARBA" id="ARBA00022679"/>
    </source>
</evidence>
<feature type="compositionally biased region" description="Polar residues" evidence="13">
    <location>
        <begin position="587"/>
        <end position="605"/>
    </location>
</feature>
<evidence type="ECO:0000313" key="17">
    <source>
        <dbReference type="WBParaSite" id="Smp_005190.2"/>
    </source>
</evidence>
<feature type="binding site" evidence="11">
    <location>
        <begin position="28"/>
        <end position="36"/>
    </location>
    <ligand>
        <name>ATP</name>
        <dbReference type="ChEBI" id="CHEBI:30616"/>
    </ligand>
</feature>